<dbReference type="NCBIfam" id="TIGR01640">
    <property type="entry name" value="F_box_assoc_1"/>
    <property type="match status" value="1"/>
</dbReference>
<name>A0A6A1VL70_9ROSI</name>
<dbReference type="PANTHER" id="PTHR31672:SF13">
    <property type="entry name" value="F-BOX PROTEIN CPR30-LIKE"/>
    <property type="match status" value="1"/>
</dbReference>
<dbReference type="EMBL" id="RXIC02000023">
    <property type="protein sequence ID" value="KAB1213613.1"/>
    <property type="molecule type" value="Genomic_DNA"/>
</dbReference>
<dbReference type="PANTHER" id="PTHR31672">
    <property type="entry name" value="BNACNNG10540D PROTEIN"/>
    <property type="match status" value="1"/>
</dbReference>
<evidence type="ECO:0000313" key="2">
    <source>
        <dbReference type="EMBL" id="KAB1213613.1"/>
    </source>
</evidence>
<proteinExistence type="predicted"/>
<dbReference type="Proteomes" id="UP000516437">
    <property type="component" value="Chromosome 5"/>
</dbReference>
<organism evidence="3 4">
    <name type="scientific">Morella rubra</name>
    <name type="common">Chinese bayberry</name>
    <dbReference type="NCBI Taxonomy" id="262757"/>
    <lineage>
        <taxon>Eukaryota</taxon>
        <taxon>Viridiplantae</taxon>
        <taxon>Streptophyta</taxon>
        <taxon>Embryophyta</taxon>
        <taxon>Tracheophyta</taxon>
        <taxon>Spermatophyta</taxon>
        <taxon>Magnoliopsida</taxon>
        <taxon>eudicotyledons</taxon>
        <taxon>Gunneridae</taxon>
        <taxon>Pentapetalae</taxon>
        <taxon>rosids</taxon>
        <taxon>fabids</taxon>
        <taxon>Fagales</taxon>
        <taxon>Myricaceae</taxon>
        <taxon>Morella</taxon>
    </lineage>
</organism>
<comment type="caution">
    <text evidence="3">The sequence shown here is derived from an EMBL/GenBank/DDBJ whole genome shotgun (WGS) entry which is preliminary data.</text>
</comment>
<feature type="domain" description="F-box associated beta-propeller type 3" evidence="1">
    <location>
        <begin position="68"/>
        <end position="153"/>
    </location>
</feature>
<dbReference type="OrthoDB" id="1752062at2759"/>
<accession>A0A6A1VL70</accession>
<evidence type="ECO:0000313" key="4">
    <source>
        <dbReference type="Proteomes" id="UP000516437"/>
    </source>
</evidence>
<dbReference type="InterPro" id="IPR013187">
    <property type="entry name" value="F-box-assoc_dom_typ3"/>
</dbReference>
<dbReference type="AlphaFoldDB" id="A0A6A1VL70"/>
<gene>
    <name evidence="3" type="ORF">CJ030_MR5G020300</name>
    <name evidence="2" type="ORF">CJ030_MR5G020318</name>
</gene>
<reference evidence="3" key="1">
    <citation type="submission" date="2018-07" db="EMBL/GenBank/DDBJ databases">
        <authorList>
            <person name="Gao Z.-S."/>
            <person name="Jia H.-M."/>
            <person name="Jia H.-J."/>
            <person name="Cai Q.-L."/>
            <person name="Wang Y."/>
            <person name="Zhao H.-B."/>
        </authorList>
    </citation>
    <scope>NUCLEOTIDE SEQUENCE</scope>
    <source>
        <tissue evidence="3">Leaves</tissue>
    </source>
</reference>
<evidence type="ECO:0000313" key="3">
    <source>
        <dbReference type="EMBL" id="KAB1213631.1"/>
    </source>
</evidence>
<dbReference type="InterPro" id="IPR017451">
    <property type="entry name" value="F-box-assoc_interact_dom"/>
</dbReference>
<protein>
    <recommendedName>
        <fullName evidence="1">F-box associated beta-propeller type 3 domain-containing protein</fullName>
    </recommendedName>
</protein>
<dbReference type="Pfam" id="PF08268">
    <property type="entry name" value="FBA_3"/>
    <property type="match status" value="1"/>
</dbReference>
<evidence type="ECO:0000259" key="1">
    <source>
        <dbReference type="Pfam" id="PF08268"/>
    </source>
</evidence>
<keyword evidence="4" id="KW-1185">Reference proteome</keyword>
<dbReference type="InterPro" id="IPR050796">
    <property type="entry name" value="SCF_F-box_component"/>
</dbReference>
<reference evidence="3" key="3">
    <citation type="submission" date="2019-09" db="EMBL/GenBank/DDBJ databases">
        <authorList>
            <person name="Gao Z."/>
        </authorList>
    </citation>
    <scope>NUCLEOTIDE SEQUENCE</scope>
    <source>
        <tissue evidence="3">Leaves</tissue>
    </source>
</reference>
<sequence>MKNSVKTILASNPVHSFQVQELLPQIWTLRAMSLENLHEDIIIEILLRLPVKSLVRFRSPLKELVLPLKQSDCGVRILGTCNGLVCVSRYDGDDFYIWNPSTADCRKLRDPWIEPSWDGNRYLHGFGYDLSSDDYKVVLVATARDGSHVAEAQVQKFPFGVLENDGLWSPGIMGKTVCNLWPGMTSKWA</sequence>
<reference evidence="3 4" key="2">
    <citation type="journal article" date="2019" name="Plant Biotechnol. J.">
        <title>The red bayberry genome and genetic basis of sex determination.</title>
        <authorList>
            <person name="Jia H.M."/>
            <person name="Jia H.J."/>
            <person name="Cai Q.L."/>
            <person name="Wang Y."/>
            <person name="Zhao H.B."/>
            <person name="Yang W.F."/>
            <person name="Wang G.Y."/>
            <person name="Li Y.H."/>
            <person name="Zhan D.L."/>
            <person name="Shen Y.T."/>
            <person name="Niu Q.F."/>
            <person name="Chang L."/>
            <person name="Qiu J."/>
            <person name="Zhao L."/>
            <person name="Xie H.B."/>
            <person name="Fu W.Y."/>
            <person name="Jin J."/>
            <person name="Li X.W."/>
            <person name="Jiao Y."/>
            <person name="Zhou C.C."/>
            <person name="Tu T."/>
            <person name="Chai C.Y."/>
            <person name="Gao J.L."/>
            <person name="Fan L.J."/>
            <person name="van de Weg E."/>
            <person name="Wang J.Y."/>
            <person name="Gao Z.S."/>
        </authorList>
    </citation>
    <scope>NUCLEOTIDE SEQUENCE [LARGE SCALE GENOMIC DNA]</scope>
    <source>
        <tissue evidence="3">Leaves</tissue>
    </source>
</reference>
<dbReference type="EMBL" id="RXIC02000023">
    <property type="protein sequence ID" value="KAB1213631.1"/>
    <property type="molecule type" value="Genomic_DNA"/>
</dbReference>